<dbReference type="GO" id="GO:0050797">
    <property type="term" value="F:thymidylate synthase (FAD) activity"/>
    <property type="evidence" value="ECO:0007669"/>
    <property type="project" value="InterPro"/>
</dbReference>
<dbReference type="Proteomes" id="UP000266649">
    <property type="component" value="Unassembled WGS sequence"/>
</dbReference>
<dbReference type="SUPFAM" id="SSF69796">
    <property type="entry name" value="Thymidylate synthase-complementing protein Thy1"/>
    <property type="match status" value="2"/>
</dbReference>
<dbReference type="GO" id="GO:0050660">
    <property type="term" value="F:flavin adenine dinucleotide binding"/>
    <property type="evidence" value="ECO:0007669"/>
    <property type="project" value="InterPro"/>
</dbReference>
<gene>
    <name evidence="1" type="ORF">D2N39_11565</name>
</gene>
<keyword evidence="2" id="KW-1185">Reference proteome</keyword>
<name>A0A398BTT2_9RHOB</name>
<sequence>MTITAKVIQRSRQASGDYPDLITLQLRYPRFIHAEAKTHRLIRIDDAEYEFLQEISLMDDENLSRNASSSRAVPVERMIQDVLDDPAMPVAWGSNKPGMQAGAELAHWPLARDCWLDARDAAVARAKEMLNLGAHKQIVNRLLEPFGHISVVVTATEWDNFFALRCHADADPTMRALAEAMRAAIAESEPTEAVGLETQRWHLPYTMVRDWDYAFSLIGGPNGGPHPFRTLAMISAARCARVSYLNHDGTAPDVAKDLALARRLLESRHMSPFEHQGQAPDPNDMDTSRWGNFTGWDQFRKIAEIATTSVEAAQ</sequence>
<dbReference type="OrthoDB" id="9156729at2"/>
<evidence type="ECO:0000313" key="1">
    <source>
        <dbReference type="EMBL" id="RID91868.1"/>
    </source>
</evidence>
<protein>
    <recommendedName>
        <fullName evidence="3">Thymidylate synthase</fullName>
    </recommendedName>
</protein>
<dbReference type="Pfam" id="PF02511">
    <property type="entry name" value="Thy1"/>
    <property type="match status" value="1"/>
</dbReference>
<evidence type="ECO:0000313" key="2">
    <source>
        <dbReference type="Proteomes" id="UP000266649"/>
    </source>
</evidence>
<dbReference type="InterPro" id="IPR003669">
    <property type="entry name" value="Thymidylate_synthase_ThyX"/>
</dbReference>
<proteinExistence type="predicted"/>
<organism evidence="1 2">
    <name type="scientific">Gemmobacter lutimaris</name>
    <dbReference type="NCBI Taxonomy" id="2306023"/>
    <lineage>
        <taxon>Bacteria</taxon>
        <taxon>Pseudomonadati</taxon>
        <taxon>Pseudomonadota</taxon>
        <taxon>Alphaproteobacteria</taxon>
        <taxon>Rhodobacterales</taxon>
        <taxon>Paracoccaceae</taxon>
        <taxon>Gemmobacter</taxon>
    </lineage>
</organism>
<dbReference type="AlphaFoldDB" id="A0A398BTT2"/>
<dbReference type="RefSeq" id="WP_119134929.1">
    <property type="nucleotide sequence ID" value="NZ_QXXQ01000005.1"/>
</dbReference>
<dbReference type="InterPro" id="IPR036098">
    <property type="entry name" value="Thymidylate_synthase_ThyX_sf"/>
</dbReference>
<comment type="caution">
    <text evidence="1">The sequence shown here is derived from an EMBL/GenBank/DDBJ whole genome shotgun (WGS) entry which is preliminary data.</text>
</comment>
<dbReference type="GO" id="GO:0006231">
    <property type="term" value="P:dTMP biosynthetic process"/>
    <property type="evidence" value="ECO:0007669"/>
    <property type="project" value="InterPro"/>
</dbReference>
<evidence type="ECO:0008006" key="3">
    <source>
        <dbReference type="Google" id="ProtNLM"/>
    </source>
</evidence>
<dbReference type="EMBL" id="QXXQ01000005">
    <property type="protein sequence ID" value="RID91868.1"/>
    <property type="molecule type" value="Genomic_DNA"/>
</dbReference>
<reference evidence="1 2" key="1">
    <citation type="submission" date="2018-09" db="EMBL/GenBank/DDBJ databases">
        <title>Gemmobacter lutimaris sp. nov., a marine bacterium isolated from tidal flat.</title>
        <authorList>
            <person name="Lee D.W."/>
            <person name="Yoo Y."/>
            <person name="Kim J.-J."/>
            <person name="Kim B.S."/>
        </authorList>
    </citation>
    <scope>NUCLEOTIDE SEQUENCE [LARGE SCALE GENOMIC DNA]</scope>
    <source>
        <strain evidence="1 2">YJ-T1-11</strain>
    </source>
</reference>
<accession>A0A398BTT2</accession>
<dbReference type="Gene3D" id="3.30.1360.170">
    <property type="match status" value="2"/>
</dbReference>